<keyword evidence="2" id="KW-1185">Reference proteome</keyword>
<sequence>MKCSDGVGDRADQSNSYGNEEIPLDGAWNQRNPLDQSWTEKDRFGRDADLLKEEQQTIIKYNWKGTREALTSTCQEVLCCKKYHHKEWMSIEAVDKIQEMKNKKTAPNNSRTRAWKHKSQAEYTKASKQVKKNIRANKQKFVKQLVVTVKKAAIEGNMRELYDRAEKLAGKYSKPE</sequence>
<dbReference type="Proteomes" id="UP000277204">
    <property type="component" value="Unassembled WGS sequence"/>
</dbReference>
<dbReference type="AlphaFoldDB" id="A0A183MNT0"/>
<protein>
    <submittedName>
        <fullName evidence="1">Uncharacterized protein</fullName>
    </submittedName>
</protein>
<dbReference type="EMBL" id="UZAI01017441">
    <property type="protein sequence ID" value="VDP24770.1"/>
    <property type="molecule type" value="Genomic_DNA"/>
</dbReference>
<gene>
    <name evidence="1" type="ORF">SMRZ_LOCUS17705</name>
</gene>
<evidence type="ECO:0000313" key="1">
    <source>
        <dbReference type="EMBL" id="VDP24770.1"/>
    </source>
</evidence>
<accession>A0A183MNT0</accession>
<proteinExistence type="predicted"/>
<evidence type="ECO:0000313" key="2">
    <source>
        <dbReference type="Proteomes" id="UP000277204"/>
    </source>
</evidence>
<reference evidence="1 2" key="1">
    <citation type="submission" date="2018-11" db="EMBL/GenBank/DDBJ databases">
        <authorList>
            <consortium name="Pathogen Informatics"/>
        </authorList>
    </citation>
    <scope>NUCLEOTIDE SEQUENCE [LARGE SCALE GENOMIC DNA]</scope>
    <source>
        <strain evidence="1 2">Zambia</strain>
    </source>
</reference>
<organism evidence="1 2">
    <name type="scientific">Schistosoma margrebowiei</name>
    <dbReference type="NCBI Taxonomy" id="48269"/>
    <lineage>
        <taxon>Eukaryota</taxon>
        <taxon>Metazoa</taxon>
        <taxon>Spiralia</taxon>
        <taxon>Lophotrochozoa</taxon>
        <taxon>Platyhelminthes</taxon>
        <taxon>Trematoda</taxon>
        <taxon>Digenea</taxon>
        <taxon>Strigeidida</taxon>
        <taxon>Schistosomatoidea</taxon>
        <taxon>Schistosomatidae</taxon>
        <taxon>Schistosoma</taxon>
    </lineage>
</organism>
<name>A0A183MNT0_9TREM</name>